<feature type="active site" evidence="5">
    <location>
        <position position="96"/>
    </location>
</feature>
<dbReference type="InterPro" id="IPR024925">
    <property type="entry name" value="Malonyl_CoA-ACP_transAc"/>
</dbReference>
<accession>A0A4R2P7F6</accession>
<dbReference type="InterPro" id="IPR001227">
    <property type="entry name" value="Ac_transferase_dom_sf"/>
</dbReference>
<evidence type="ECO:0000256" key="3">
    <source>
        <dbReference type="ARBA" id="ARBA00048462"/>
    </source>
</evidence>
<feature type="active site" evidence="5">
    <location>
        <position position="205"/>
    </location>
</feature>
<keyword evidence="1 4" id="KW-0808">Transferase</keyword>
<dbReference type="EC" id="2.3.1.39" evidence="4"/>
<evidence type="ECO:0000256" key="2">
    <source>
        <dbReference type="ARBA" id="ARBA00023315"/>
    </source>
</evidence>
<comment type="caution">
    <text evidence="7">The sequence shown here is derived from an EMBL/GenBank/DDBJ whole genome shotgun (WGS) entry which is preliminary data.</text>
</comment>
<dbReference type="PIRSF" id="PIRSF000446">
    <property type="entry name" value="Mct"/>
    <property type="match status" value="1"/>
</dbReference>
<dbReference type="Proteomes" id="UP000295416">
    <property type="component" value="Unassembled WGS sequence"/>
</dbReference>
<dbReference type="GO" id="GO:0006633">
    <property type="term" value="P:fatty acid biosynthetic process"/>
    <property type="evidence" value="ECO:0007669"/>
    <property type="project" value="TreeGrafter"/>
</dbReference>
<reference evidence="7 8" key="1">
    <citation type="submission" date="2019-03" db="EMBL/GenBank/DDBJ databases">
        <title>Genomic Encyclopedia of Type Strains, Phase IV (KMG-IV): sequencing the most valuable type-strain genomes for metagenomic binning, comparative biology and taxonomic classification.</title>
        <authorList>
            <person name="Goeker M."/>
        </authorList>
    </citation>
    <scope>NUCLEOTIDE SEQUENCE [LARGE SCALE GENOMIC DNA]</scope>
    <source>
        <strain evidence="7 8">DSM 19377</strain>
    </source>
</reference>
<proteinExistence type="inferred from homology"/>
<dbReference type="Gene3D" id="3.30.70.250">
    <property type="entry name" value="Malonyl-CoA ACP transacylase, ACP-binding"/>
    <property type="match status" value="1"/>
</dbReference>
<dbReference type="InterPro" id="IPR016035">
    <property type="entry name" value="Acyl_Trfase/lysoPLipase"/>
</dbReference>
<dbReference type="Pfam" id="PF00698">
    <property type="entry name" value="Acyl_transf_1"/>
    <property type="match status" value="1"/>
</dbReference>
<evidence type="ECO:0000313" key="7">
    <source>
        <dbReference type="EMBL" id="TCP30869.1"/>
    </source>
</evidence>
<dbReference type="EMBL" id="SLXK01000004">
    <property type="protein sequence ID" value="TCP30869.1"/>
    <property type="molecule type" value="Genomic_DNA"/>
</dbReference>
<dbReference type="GO" id="GO:0005829">
    <property type="term" value="C:cytosol"/>
    <property type="evidence" value="ECO:0007669"/>
    <property type="project" value="TreeGrafter"/>
</dbReference>
<protein>
    <recommendedName>
        <fullName evidence="4">Malonyl CoA-acyl carrier protein transacylase</fullName>
        <ecNumber evidence="4">2.3.1.39</ecNumber>
    </recommendedName>
</protein>
<keyword evidence="2 4" id="KW-0012">Acyltransferase</keyword>
<dbReference type="InterPro" id="IPR016036">
    <property type="entry name" value="Malonyl_transacylase_ACP-bd"/>
</dbReference>
<dbReference type="SUPFAM" id="SSF52151">
    <property type="entry name" value="FabD/lysophospholipase-like"/>
    <property type="match status" value="1"/>
</dbReference>
<evidence type="ECO:0000259" key="6">
    <source>
        <dbReference type="SMART" id="SM00827"/>
    </source>
</evidence>
<evidence type="ECO:0000256" key="1">
    <source>
        <dbReference type="ARBA" id="ARBA00022679"/>
    </source>
</evidence>
<dbReference type="AlphaFoldDB" id="A0A4R2P7F6"/>
<comment type="catalytic activity">
    <reaction evidence="3 4">
        <text>holo-[ACP] + malonyl-CoA = malonyl-[ACP] + CoA</text>
        <dbReference type="Rhea" id="RHEA:41792"/>
        <dbReference type="Rhea" id="RHEA-COMP:9623"/>
        <dbReference type="Rhea" id="RHEA-COMP:9685"/>
        <dbReference type="ChEBI" id="CHEBI:57287"/>
        <dbReference type="ChEBI" id="CHEBI:57384"/>
        <dbReference type="ChEBI" id="CHEBI:64479"/>
        <dbReference type="ChEBI" id="CHEBI:78449"/>
        <dbReference type="EC" id="2.3.1.39"/>
    </reaction>
</comment>
<dbReference type="InterPro" id="IPR050858">
    <property type="entry name" value="Mal-CoA-ACP_Trans/PKS_FabD"/>
</dbReference>
<dbReference type="Gene3D" id="3.40.366.10">
    <property type="entry name" value="Malonyl-Coenzyme A Acyl Carrier Protein, domain 2"/>
    <property type="match status" value="1"/>
</dbReference>
<evidence type="ECO:0000313" key="8">
    <source>
        <dbReference type="Proteomes" id="UP000295416"/>
    </source>
</evidence>
<dbReference type="NCBIfam" id="TIGR03131">
    <property type="entry name" value="malonate_mdcH"/>
    <property type="match status" value="1"/>
</dbReference>
<evidence type="ECO:0000256" key="5">
    <source>
        <dbReference type="PIRSR" id="PIRSR000446-1"/>
    </source>
</evidence>
<dbReference type="SMART" id="SM00827">
    <property type="entry name" value="PKS_AT"/>
    <property type="match status" value="1"/>
</dbReference>
<dbReference type="InterPro" id="IPR017554">
    <property type="entry name" value="Malonate_deCOase_MdcHsu"/>
</dbReference>
<evidence type="ECO:0000256" key="4">
    <source>
        <dbReference type="PIRNR" id="PIRNR000446"/>
    </source>
</evidence>
<dbReference type="PANTHER" id="PTHR42681:SF1">
    <property type="entry name" value="MALONYL-COA-ACYL CARRIER PROTEIN TRANSACYLASE, MITOCHONDRIAL"/>
    <property type="match status" value="1"/>
</dbReference>
<dbReference type="InterPro" id="IPR014043">
    <property type="entry name" value="Acyl_transferase_dom"/>
</dbReference>
<feature type="domain" description="Malonyl-CoA:ACP transacylase (MAT)" evidence="6">
    <location>
        <begin position="16"/>
        <end position="305"/>
    </location>
</feature>
<comment type="similarity">
    <text evidence="4">Belongs to the fabD family.</text>
</comment>
<dbReference type="PANTHER" id="PTHR42681">
    <property type="entry name" value="MALONYL-COA-ACYL CARRIER PROTEIN TRANSACYLASE, MITOCHONDRIAL"/>
    <property type="match status" value="1"/>
</dbReference>
<sequence>MSTIDEGVRSMSTAFLFPGQGSQQPNMLHNLPDHTAVKETLEEACDLLSEDVLLMDTEERLQSTITVQMSLLIAGVAAVRALKAEGVTPDLVAGHSIGAFGAAVCAGVMDFKEALSIVKLRGELMERAFPSGYGMGVVLGLNESRLASIIEKYSSLEDPVYLANINSPDQIVISGAISGIEKVLKSVHSNGARKAKILDVSVPSHCKLLKSVSEELSARLRGVNSKQPAVPYAGNRNARPLRDKTEIIKDLTLSISHPVRWHDATSVLYELGARLFIEMPSGHVLSDLAKSAFPYARTFALSEGSITSAVILYDREKGTNG</sequence>
<keyword evidence="8" id="KW-1185">Reference proteome</keyword>
<dbReference type="GO" id="GO:0004314">
    <property type="term" value="F:[acyl-carrier-protein] S-malonyltransferase activity"/>
    <property type="evidence" value="ECO:0007669"/>
    <property type="project" value="UniProtKB-EC"/>
</dbReference>
<organism evidence="7 8">
    <name type="scientific">Scopulibacillus darangshiensis</name>
    <dbReference type="NCBI Taxonomy" id="442528"/>
    <lineage>
        <taxon>Bacteria</taxon>
        <taxon>Bacillati</taxon>
        <taxon>Bacillota</taxon>
        <taxon>Bacilli</taxon>
        <taxon>Bacillales</taxon>
        <taxon>Sporolactobacillaceae</taxon>
        <taxon>Scopulibacillus</taxon>
    </lineage>
</organism>
<dbReference type="SUPFAM" id="SSF55048">
    <property type="entry name" value="Probable ACP-binding domain of malonyl-CoA ACP transacylase"/>
    <property type="match status" value="1"/>
</dbReference>
<name>A0A4R2P7F6_9BACL</name>
<gene>
    <name evidence="7" type="ORF">EV207_10448</name>
</gene>